<evidence type="ECO:0000313" key="3">
    <source>
        <dbReference type="Proteomes" id="UP000623129"/>
    </source>
</evidence>
<dbReference type="PANTHER" id="PTHR33878:SF4">
    <property type="entry name" value="OS08G0558900 PROTEIN"/>
    <property type="match status" value="1"/>
</dbReference>
<feature type="region of interest" description="Disordered" evidence="1">
    <location>
        <begin position="72"/>
        <end position="97"/>
    </location>
</feature>
<dbReference type="Gene3D" id="1.20.5.500">
    <property type="entry name" value="Single helix bin"/>
    <property type="match status" value="1"/>
</dbReference>
<sequence length="97" mass="10987">MSIRSALVPISRTTRAVGIQMEGAAAFGRSSARAPRYFSDGKGRVLSEEERAKETVYIQKMERERLEKLRKKMEKEKAEAEKANVTNDKKTEEPLKG</sequence>
<proteinExistence type="predicted"/>
<reference evidence="2" key="1">
    <citation type="submission" date="2020-01" db="EMBL/GenBank/DDBJ databases">
        <title>Genome sequence of Kobresia littledalei, the first chromosome-level genome in the family Cyperaceae.</title>
        <authorList>
            <person name="Qu G."/>
        </authorList>
    </citation>
    <scope>NUCLEOTIDE SEQUENCE</scope>
    <source>
        <strain evidence="2">C.B.Clarke</strain>
        <tissue evidence="2">Leaf</tissue>
    </source>
</reference>
<accession>A0A833QI92</accession>
<keyword evidence="3" id="KW-1185">Reference proteome</keyword>
<dbReference type="PANTHER" id="PTHR33878">
    <property type="entry name" value="OS08G0559000 PROTEIN"/>
    <property type="match status" value="1"/>
</dbReference>
<dbReference type="EMBL" id="SWLB01000028">
    <property type="protein sequence ID" value="KAF3320738.1"/>
    <property type="molecule type" value="Genomic_DNA"/>
</dbReference>
<gene>
    <name evidence="2" type="ORF">FCM35_KLT14872</name>
</gene>
<name>A0A833QI92_9POAL</name>
<organism evidence="2 3">
    <name type="scientific">Carex littledalei</name>
    <dbReference type="NCBI Taxonomy" id="544730"/>
    <lineage>
        <taxon>Eukaryota</taxon>
        <taxon>Viridiplantae</taxon>
        <taxon>Streptophyta</taxon>
        <taxon>Embryophyta</taxon>
        <taxon>Tracheophyta</taxon>
        <taxon>Spermatophyta</taxon>
        <taxon>Magnoliopsida</taxon>
        <taxon>Liliopsida</taxon>
        <taxon>Poales</taxon>
        <taxon>Cyperaceae</taxon>
        <taxon>Cyperoideae</taxon>
        <taxon>Cariceae</taxon>
        <taxon>Carex</taxon>
        <taxon>Carex subgen. Euthyceras</taxon>
    </lineage>
</organism>
<protein>
    <submittedName>
        <fullName evidence="2">Mitochondrial ATPase inhibitor, IATP</fullName>
    </submittedName>
</protein>
<dbReference type="AlphaFoldDB" id="A0A833QI92"/>
<comment type="caution">
    <text evidence="2">The sequence shown here is derived from an EMBL/GenBank/DDBJ whole genome shotgun (WGS) entry which is preliminary data.</text>
</comment>
<evidence type="ECO:0000313" key="2">
    <source>
        <dbReference type="EMBL" id="KAF3320738.1"/>
    </source>
</evidence>
<evidence type="ECO:0000256" key="1">
    <source>
        <dbReference type="SAM" id="MobiDB-lite"/>
    </source>
</evidence>
<dbReference type="Proteomes" id="UP000623129">
    <property type="component" value="Unassembled WGS sequence"/>
</dbReference>
<dbReference type="InterPro" id="IPR045284">
    <property type="entry name" value="At2g27730-like"/>
</dbReference>